<feature type="transmembrane region" description="Helical" evidence="1">
    <location>
        <begin position="21"/>
        <end position="40"/>
    </location>
</feature>
<dbReference type="Proteomes" id="UP000199274">
    <property type="component" value="Unassembled WGS sequence"/>
</dbReference>
<accession>A0A1G7WYT9</accession>
<name>A0A1G7WYT9_9FLAO</name>
<organism evidence="2 3">
    <name type="scientific">Flavobacterium omnivorum</name>
    <dbReference type="NCBI Taxonomy" id="178355"/>
    <lineage>
        <taxon>Bacteria</taxon>
        <taxon>Pseudomonadati</taxon>
        <taxon>Bacteroidota</taxon>
        <taxon>Flavobacteriia</taxon>
        <taxon>Flavobacteriales</taxon>
        <taxon>Flavobacteriaceae</taxon>
        <taxon>Flavobacterium</taxon>
    </lineage>
</organism>
<keyword evidence="1" id="KW-0472">Membrane</keyword>
<evidence type="ECO:0000256" key="1">
    <source>
        <dbReference type="SAM" id="Phobius"/>
    </source>
</evidence>
<reference evidence="3" key="1">
    <citation type="submission" date="2016-10" db="EMBL/GenBank/DDBJ databases">
        <authorList>
            <person name="Varghese N."/>
            <person name="Submissions S."/>
        </authorList>
    </citation>
    <scope>NUCLEOTIDE SEQUENCE [LARGE SCALE GENOMIC DNA]</scope>
    <source>
        <strain evidence="3">CGMCC 1.2747</strain>
    </source>
</reference>
<evidence type="ECO:0000313" key="3">
    <source>
        <dbReference type="Proteomes" id="UP000199274"/>
    </source>
</evidence>
<keyword evidence="1" id="KW-1133">Transmembrane helix</keyword>
<protein>
    <submittedName>
        <fullName evidence="2">Uncharacterized protein</fullName>
    </submittedName>
</protein>
<dbReference type="AlphaFoldDB" id="A0A1G7WYT9"/>
<keyword evidence="1" id="KW-0812">Transmembrane</keyword>
<evidence type="ECO:0000313" key="2">
    <source>
        <dbReference type="EMBL" id="SDG76480.1"/>
    </source>
</evidence>
<gene>
    <name evidence="2" type="ORF">SAMN04488062_10266</name>
</gene>
<dbReference type="EMBL" id="FNDB01000002">
    <property type="protein sequence ID" value="SDG76480.1"/>
    <property type="molecule type" value="Genomic_DNA"/>
</dbReference>
<sequence length="101" mass="11593">MSLKTTLSKYSGKPNSLFKKIIITFSFAYLPFLILFSILVSFGFMPVNFNEQNIYGLKGVVILVCFAPIFTFMFSAFAYLWFVFGNFVLQLFITLLPDKKS</sequence>
<feature type="transmembrane region" description="Helical" evidence="1">
    <location>
        <begin position="60"/>
        <end position="93"/>
    </location>
</feature>
<proteinExistence type="predicted"/>
<keyword evidence="3" id="KW-1185">Reference proteome</keyword>